<keyword evidence="2" id="KW-0808">Transferase</keyword>
<dbReference type="GeneID" id="40747356"/>
<protein>
    <submittedName>
        <fullName evidence="2">Acetyltransferase</fullName>
    </submittedName>
</protein>
<gene>
    <name evidence="2" type="ORF">M438DRAFT_343738</name>
</gene>
<dbReference type="SUPFAM" id="SSF55729">
    <property type="entry name" value="Acyl-CoA N-acyltransferases (Nat)"/>
    <property type="match status" value="1"/>
</dbReference>
<dbReference type="PANTHER" id="PTHR43305:SF1">
    <property type="entry name" value="FAMILY N-ACETYLTRANSFERASE, PUTATIVE (AFU_ORTHOLOGUE AFUA_2G01380)-RELATED"/>
    <property type="match status" value="1"/>
</dbReference>
<dbReference type="Pfam" id="PF00583">
    <property type="entry name" value="Acetyltransf_1"/>
    <property type="match status" value="1"/>
</dbReference>
<organism evidence="2 3">
    <name type="scientific">Aureobasidium pullulans EXF-150</name>
    <dbReference type="NCBI Taxonomy" id="1043002"/>
    <lineage>
        <taxon>Eukaryota</taxon>
        <taxon>Fungi</taxon>
        <taxon>Dikarya</taxon>
        <taxon>Ascomycota</taxon>
        <taxon>Pezizomycotina</taxon>
        <taxon>Dothideomycetes</taxon>
        <taxon>Dothideomycetidae</taxon>
        <taxon>Dothideales</taxon>
        <taxon>Saccotheciaceae</taxon>
        <taxon>Aureobasidium</taxon>
    </lineage>
</organism>
<evidence type="ECO:0000259" key="1">
    <source>
        <dbReference type="PROSITE" id="PS51186"/>
    </source>
</evidence>
<dbReference type="InterPro" id="IPR000182">
    <property type="entry name" value="GNAT_dom"/>
</dbReference>
<dbReference type="PANTHER" id="PTHR43305">
    <property type="entry name" value="FAMILY N-ACETYLTRANSFERASE, PUTATIVE (AFU_ORTHOLOGUE AFUA_2G01380)-RELATED"/>
    <property type="match status" value="1"/>
</dbReference>
<evidence type="ECO:0000313" key="3">
    <source>
        <dbReference type="Proteomes" id="UP000030706"/>
    </source>
</evidence>
<dbReference type="PROSITE" id="PS51186">
    <property type="entry name" value="GNAT"/>
    <property type="match status" value="1"/>
</dbReference>
<dbReference type="InterPro" id="IPR052777">
    <property type="entry name" value="Acetyltransferase_Enz"/>
</dbReference>
<reference evidence="2 3" key="1">
    <citation type="journal article" date="2014" name="BMC Genomics">
        <title>Genome sequencing of four Aureobasidium pullulans varieties: biotechnological potential, stress tolerance, and description of new species.</title>
        <authorList>
            <person name="Gostin Ar C."/>
            <person name="Ohm R.A."/>
            <person name="Kogej T."/>
            <person name="Sonjak S."/>
            <person name="Turk M."/>
            <person name="Zajc J."/>
            <person name="Zalar P."/>
            <person name="Grube M."/>
            <person name="Sun H."/>
            <person name="Han J."/>
            <person name="Sharma A."/>
            <person name="Chiniquy J."/>
            <person name="Ngan C.Y."/>
            <person name="Lipzen A."/>
            <person name="Barry K."/>
            <person name="Grigoriev I.V."/>
            <person name="Gunde-Cimerman N."/>
        </authorList>
    </citation>
    <scope>NUCLEOTIDE SEQUENCE [LARGE SCALE GENOMIC DNA]</scope>
    <source>
        <strain evidence="2 3">EXF-150</strain>
    </source>
</reference>
<evidence type="ECO:0000313" key="2">
    <source>
        <dbReference type="EMBL" id="KEQ86239.1"/>
    </source>
</evidence>
<accession>A0A074XRF6</accession>
<dbReference type="EMBL" id="KL584978">
    <property type="protein sequence ID" value="KEQ86239.1"/>
    <property type="molecule type" value="Genomic_DNA"/>
</dbReference>
<sequence>MTSTNREKSSFSIQPATTAKDLLEITNLFTAYAESLNIDLSFQDFTTEMSNLPGKYSPPNGILLLARNAEDGAIGCVGLRPLDDKGVCEMKRLYVTPEGRGTGLGKALVKEVIQRAKGMGHQVMRLDTLASMSAAKALYMRLGFVGREAYYDTPIEGTVFFELDLKSV</sequence>
<dbReference type="HOGENOM" id="CLU_013985_11_0_1"/>
<dbReference type="CDD" id="cd04301">
    <property type="entry name" value="NAT_SF"/>
    <property type="match status" value="1"/>
</dbReference>
<name>A0A074XRF6_AURPU</name>
<keyword evidence="3" id="KW-1185">Reference proteome</keyword>
<dbReference type="RefSeq" id="XP_029762426.1">
    <property type="nucleotide sequence ID" value="XM_029905050.1"/>
</dbReference>
<dbReference type="Gene3D" id="3.40.630.30">
    <property type="match status" value="1"/>
</dbReference>
<dbReference type="OrthoDB" id="41532at2759"/>
<proteinExistence type="predicted"/>
<dbReference type="STRING" id="1043002.A0A074XRF6"/>
<dbReference type="AlphaFoldDB" id="A0A074XRF6"/>
<dbReference type="GO" id="GO:0016747">
    <property type="term" value="F:acyltransferase activity, transferring groups other than amino-acyl groups"/>
    <property type="evidence" value="ECO:0007669"/>
    <property type="project" value="InterPro"/>
</dbReference>
<feature type="domain" description="N-acetyltransferase" evidence="1">
    <location>
        <begin position="11"/>
        <end position="166"/>
    </location>
</feature>
<dbReference type="Proteomes" id="UP000030706">
    <property type="component" value="Unassembled WGS sequence"/>
</dbReference>
<dbReference type="InterPro" id="IPR016181">
    <property type="entry name" value="Acyl_CoA_acyltransferase"/>
</dbReference>